<feature type="transmembrane region" description="Helical" evidence="7">
    <location>
        <begin position="170"/>
        <end position="192"/>
    </location>
</feature>
<dbReference type="InterPro" id="IPR011701">
    <property type="entry name" value="MFS"/>
</dbReference>
<evidence type="ECO:0000259" key="8">
    <source>
        <dbReference type="PROSITE" id="PS50850"/>
    </source>
</evidence>
<gene>
    <name evidence="9" type="ORF">LIP50_10585</name>
</gene>
<evidence type="ECO:0000256" key="6">
    <source>
        <dbReference type="ARBA" id="ARBA00023136"/>
    </source>
</evidence>
<keyword evidence="2" id="KW-0813">Transport</keyword>
<reference evidence="9 10" key="1">
    <citation type="submission" date="2021-10" db="EMBL/GenBank/DDBJ databases">
        <title>Collection of gut derived symbiotic bacterial strains cultured from healthy donors.</title>
        <authorList>
            <person name="Lin H."/>
            <person name="Littmann E."/>
            <person name="Claire K."/>
            <person name="Pamer E."/>
        </authorList>
    </citation>
    <scope>NUCLEOTIDE SEQUENCE [LARGE SCALE GENOMIC DNA]</scope>
    <source>
        <strain evidence="9 10">MSK.17.68</strain>
    </source>
</reference>
<feature type="transmembrane region" description="Helical" evidence="7">
    <location>
        <begin position="295"/>
        <end position="328"/>
    </location>
</feature>
<dbReference type="InterPro" id="IPR020846">
    <property type="entry name" value="MFS_dom"/>
</dbReference>
<dbReference type="EMBL" id="JAJBMB010000010">
    <property type="protein sequence ID" value="MCB5446650.1"/>
    <property type="molecule type" value="Genomic_DNA"/>
</dbReference>
<evidence type="ECO:0000256" key="5">
    <source>
        <dbReference type="ARBA" id="ARBA00022989"/>
    </source>
</evidence>
<evidence type="ECO:0000256" key="7">
    <source>
        <dbReference type="SAM" id="Phobius"/>
    </source>
</evidence>
<dbReference type="Pfam" id="PF07690">
    <property type="entry name" value="MFS_1"/>
    <property type="match status" value="1"/>
</dbReference>
<feature type="transmembrane region" description="Helical" evidence="7">
    <location>
        <begin position="390"/>
        <end position="409"/>
    </location>
</feature>
<keyword evidence="10" id="KW-1185">Reference proteome</keyword>
<feature type="transmembrane region" description="Helical" evidence="7">
    <location>
        <begin position="212"/>
        <end position="238"/>
    </location>
</feature>
<protein>
    <submittedName>
        <fullName evidence="9">MFS transporter</fullName>
    </submittedName>
</protein>
<keyword evidence="6 7" id="KW-0472">Membrane</keyword>
<evidence type="ECO:0000256" key="2">
    <source>
        <dbReference type="ARBA" id="ARBA00022448"/>
    </source>
</evidence>
<feature type="transmembrane region" description="Helical" evidence="7">
    <location>
        <begin position="78"/>
        <end position="96"/>
    </location>
</feature>
<feature type="transmembrane region" description="Helical" evidence="7">
    <location>
        <begin position="143"/>
        <end position="164"/>
    </location>
</feature>
<dbReference type="PROSITE" id="PS50850">
    <property type="entry name" value="MFS"/>
    <property type="match status" value="1"/>
</dbReference>
<dbReference type="InterPro" id="IPR050189">
    <property type="entry name" value="MFS_Efflux_Transporters"/>
</dbReference>
<dbReference type="SUPFAM" id="SSF103473">
    <property type="entry name" value="MFS general substrate transporter"/>
    <property type="match status" value="1"/>
</dbReference>
<name>A0ABS8CYV9_9FIRM</name>
<proteinExistence type="predicted"/>
<evidence type="ECO:0000256" key="3">
    <source>
        <dbReference type="ARBA" id="ARBA00022475"/>
    </source>
</evidence>
<dbReference type="RefSeq" id="WP_226914965.1">
    <property type="nucleotide sequence ID" value="NZ_BAABXU010000001.1"/>
</dbReference>
<evidence type="ECO:0000256" key="4">
    <source>
        <dbReference type="ARBA" id="ARBA00022692"/>
    </source>
</evidence>
<keyword evidence="5 7" id="KW-1133">Transmembrane helix</keyword>
<evidence type="ECO:0000313" key="10">
    <source>
        <dbReference type="Proteomes" id="UP001299409"/>
    </source>
</evidence>
<evidence type="ECO:0000313" key="9">
    <source>
        <dbReference type="EMBL" id="MCB5446650.1"/>
    </source>
</evidence>
<keyword evidence="4 7" id="KW-0812">Transmembrane</keyword>
<feature type="transmembrane region" description="Helical" evidence="7">
    <location>
        <begin position="102"/>
        <end position="122"/>
    </location>
</feature>
<comment type="caution">
    <text evidence="9">The sequence shown here is derived from an EMBL/GenBank/DDBJ whole genome shotgun (WGS) entry which is preliminary data.</text>
</comment>
<keyword evidence="3" id="KW-1003">Cell membrane</keyword>
<dbReference type="CDD" id="cd06174">
    <property type="entry name" value="MFS"/>
    <property type="match status" value="1"/>
</dbReference>
<dbReference type="PANTHER" id="PTHR43124:SF3">
    <property type="entry name" value="CHLORAMPHENICOL EFFLUX PUMP RV0191"/>
    <property type="match status" value="1"/>
</dbReference>
<feature type="transmembrane region" description="Helical" evidence="7">
    <location>
        <begin position="12"/>
        <end position="34"/>
    </location>
</feature>
<dbReference type="PANTHER" id="PTHR43124">
    <property type="entry name" value="PURINE EFFLUX PUMP PBUE"/>
    <property type="match status" value="1"/>
</dbReference>
<dbReference type="Gene3D" id="1.20.1250.20">
    <property type="entry name" value="MFS general substrate transporter like domains"/>
    <property type="match status" value="1"/>
</dbReference>
<accession>A0ABS8CYV9</accession>
<dbReference type="InterPro" id="IPR036259">
    <property type="entry name" value="MFS_trans_sf"/>
</dbReference>
<comment type="subcellular location">
    <subcellularLocation>
        <location evidence="1">Cell membrane</location>
        <topology evidence="1">Multi-pass membrane protein</topology>
    </subcellularLocation>
</comment>
<feature type="transmembrane region" description="Helical" evidence="7">
    <location>
        <begin position="265"/>
        <end position="283"/>
    </location>
</feature>
<feature type="domain" description="Major facilitator superfamily (MFS) profile" evidence="8">
    <location>
        <begin position="9"/>
        <end position="414"/>
    </location>
</feature>
<organism evidence="9 10">
    <name type="scientific">Intestinibacter bartlettii</name>
    <dbReference type="NCBI Taxonomy" id="261299"/>
    <lineage>
        <taxon>Bacteria</taxon>
        <taxon>Bacillati</taxon>
        <taxon>Bacillota</taxon>
        <taxon>Clostridia</taxon>
        <taxon>Peptostreptococcales</taxon>
        <taxon>Peptostreptococcaceae</taxon>
        <taxon>Intestinibacter</taxon>
    </lineage>
</organism>
<evidence type="ECO:0000256" key="1">
    <source>
        <dbReference type="ARBA" id="ARBA00004651"/>
    </source>
</evidence>
<dbReference type="Proteomes" id="UP001299409">
    <property type="component" value="Unassembled WGS sequence"/>
</dbReference>
<feature type="transmembrane region" description="Helical" evidence="7">
    <location>
        <begin position="46"/>
        <end position="66"/>
    </location>
</feature>
<sequence>MNDKGVKNRTLVLLILSLIAGLMYLTPLLRFSFYDQMMDALNLTDIQIGTLGSVYAIFCVICYPVSGVLADKFSTKKLLVISNFAMALITIWYCLLPGFTSLIIIHGLYGIFSIATFWSPYLKAVRQLGSEEEQGRLYGISEGLRGIGQTIVATICLFVISGFASMSVGFRVLLIINAVVFILLMFAAIFVIPEDKIENNENKEKAKSDSIITIVITSLTSSSIWICIFVIMSGYTLWCTANGYIGTYCTRVLGISANLSSTLSIVRSYVIVFLAGFTGGFIIDKFKTKGQGMMLVFLAGAISIVAVLFTSKVTAICIIITIVLAYIVNVLKSTYWSILGDAGIPVESTGMATGIISLIALTPDMYVPIIISRFISYGESIGNLKLGFDFMLIWLLVWSVLGIFSGVILKRRKEKIMREKNEIT</sequence>